<reference evidence="2 3" key="1">
    <citation type="submission" date="2019-03" db="EMBL/GenBank/DDBJ databases">
        <title>Ramlibacter sp. 18x22-1, whole genome shotgun sequence.</title>
        <authorList>
            <person name="Zhang X."/>
            <person name="Feng G."/>
            <person name="Zhu H."/>
        </authorList>
    </citation>
    <scope>NUCLEOTIDE SEQUENCE [LARGE SCALE GENOMIC DNA]</scope>
    <source>
        <strain evidence="2 3">18x22-1</strain>
    </source>
</reference>
<evidence type="ECO:0000313" key="2">
    <source>
        <dbReference type="EMBL" id="TFZ03541.1"/>
    </source>
</evidence>
<dbReference type="GO" id="GO:0015628">
    <property type="term" value="P:protein secretion by the type II secretion system"/>
    <property type="evidence" value="ECO:0007669"/>
    <property type="project" value="InterPro"/>
</dbReference>
<keyword evidence="3" id="KW-1185">Reference proteome</keyword>
<feature type="transmembrane region" description="Helical" evidence="1">
    <location>
        <begin position="20"/>
        <end position="44"/>
    </location>
</feature>
<dbReference type="Proteomes" id="UP000297839">
    <property type="component" value="Unassembled WGS sequence"/>
</dbReference>
<gene>
    <name evidence="2" type="ORF">EZ216_07665</name>
</gene>
<name>A0A4Z0BX99_9BURK</name>
<dbReference type="AlphaFoldDB" id="A0A4Z0BX99"/>
<proteinExistence type="predicted"/>
<organism evidence="2 3">
    <name type="scientific">Ramlibacter humi</name>
    <dbReference type="NCBI Taxonomy" id="2530451"/>
    <lineage>
        <taxon>Bacteria</taxon>
        <taxon>Pseudomonadati</taxon>
        <taxon>Pseudomonadota</taxon>
        <taxon>Betaproteobacteria</taxon>
        <taxon>Burkholderiales</taxon>
        <taxon>Comamonadaceae</taxon>
        <taxon>Ramlibacter</taxon>
    </lineage>
</organism>
<comment type="caution">
    <text evidence="2">The sequence shown here is derived from an EMBL/GenBank/DDBJ whole genome shotgun (WGS) entry which is preliminary data.</text>
</comment>
<sequence length="160" mass="17022">MKLPPASVAAWSGLAAREKLMVIGAAALVGLAIFWWVLVAPALSTLRTSGEQHRELDAQLARMRALQQQAQSLQAQPKQGYDESMRQLDAAVRQRLGTGARMTVAGDRVTLTLAATPPDALAAWLAQARVNARAVPGEAHLTRNAGGGWDGTLVLTLPPR</sequence>
<dbReference type="Pfam" id="PF04612">
    <property type="entry name" value="T2SSM"/>
    <property type="match status" value="1"/>
</dbReference>
<keyword evidence="1" id="KW-1133">Transmembrane helix</keyword>
<dbReference type="InterPro" id="IPR007690">
    <property type="entry name" value="T2SS_GspM"/>
</dbReference>
<accession>A0A4Z0BX99</accession>
<keyword evidence="1" id="KW-0472">Membrane</keyword>
<dbReference type="GO" id="GO:0015627">
    <property type="term" value="C:type II protein secretion system complex"/>
    <property type="evidence" value="ECO:0007669"/>
    <property type="project" value="InterPro"/>
</dbReference>
<dbReference type="RefSeq" id="WP_135249165.1">
    <property type="nucleotide sequence ID" value="NZ_SMLK01000002.1"/>
</dbReference>
<protein>
    <submittedName>
        <fullName evidence="2">Type II secretion system protein M</fullName>
    </submittedName>
</protein>
<dbReference type="EMBL" id="SMLK01000002">
    <property type="protein sequence ID" value="TFZ03541.1"/>
    <property type="molecule type" value="Genomic_DNA"/>
</dbReference>
<evidence type="ECO:0000313" key="3">
    <source>
        <dbReference type="Proteomes" id="UP000297839"/>
    </source>
</evidence>
<keyword evidence="1" id="KW-0812">Transmembrane</keyword>
<evidence type="ECO:0000256" key="1">
    <source>
        <dbReference type="SAM" id="Phobius"/>
    </source>
</evidence>
<dbReference type="OrthoDB" id="8687363at2"/>